<dbReference type="RefSeq" id="WP_002592769.1">
    <property type="nucleotide sequence ID" value="NZ_KB850979.1"/>
</dbReference>
<name>A0A0E2H862_9FIRM</name>
<protein>
    <recommendedName>
        <fullName evidence="3">XkdX family protein</fullName>
    </recommendedName>
</protein>
<sequence length="41" mass="4679">MFERLKRLYVSGKLTAVGLANAVIKGWITETQKQEILSEKQ</sequence>
<accession>A0A0E2H862</accession>
<dbReference type="HOGENOM" id="CLU_215905_0_0_9"/>
<dbReference type="PATRIC" id="fig|999408.3.peg.3888"/>
<evidence type="ECO:0000313" key="1">
    <source>
        <dbReference type="EMBL" id="ENZ12496.1"/>
    </source>
</evidence>
<organism evidence="1 2">
    <name type="scientific">[Clostridium] clostridioforme 90A8</name>
    <dbReference type="NCBI Taxonomy" id="999408"/>
    <lineage>
        <taxon>Bacteria</taxon>
        <taxon>Bacillati</taxon>
        <taxon>Bacillota</taxon>
        <taxon>Clostridia</taxon>
        <taxon>Lachnospirales</taxon>
        <taxon>Lachnospiraceae</taxon>
        <taxon>Enterocloster</taxon>
    </lineage>
</organism>
<proteinExistence type="predicted"/>
<gene>
    <name evidence="1" type="ORF">HMPREF1090_03627</name>
</gene>
<dbReference type="EMBL" id="AGYR01000039">
    <property type="protein sequence ID" value="ENZ12496.1"/>
    <property type="molecule type" value="Genomic_DNA"/>
</dbReference>
<dbReference type="Proteomes" id="UP000013085">
    <property type="component" value="Unassembled WGS sequence"/>
</dbReference>
<dbReference type="AlphaFoldDB" id="A0A0E2H862"/>
<evidence type="ECO:0008006" key="3">
    <source>
        <dbReference type="Google" id="ProtNLM"/>
    </source>
</evidence>
<evidence type="ECO:0000313" key="2">
    <source>
        <dbReference type="Proteomes" id="UP000013085"/>
    </source>
</evidence>
<dbReference type="Pfam" id="PF09693">
    <property type="entry name" value="Phage_XkdX"/>
    <property type="match status" value="1"/>
</dbReference>
<reference evidence="1 2" key="1">
    <citation type="submission" date="2013-01" db="EMBL/GenBank/DDBJ databases">
        <title>The Genome Sequence of Clostridium clostridioforme 90A8.</title>
        <authorList>
            <consortium name="The Broad Institute Genome Sequencing Platform"/>
            <person name="Earl A."/>
            <person name="Ward D."/>
            <person name="Feldgarden M."/>
            <person name="Gevers D."/>
            <person name="Courvalin P."/>
            <person name="Lambert T."/>
            <person name="Walker B."/>
            <person name="Young S.K."/>
            <person name="Zeng Q."/>
            <person name="Gargeya S."/>
            <person name="Fitzgerald M."/>
            <person name="Haas B."/>
            <person name="Abouelleil A."/>
            <person name="Alvarado L."/>
            <person name="Arachchi H.M."/>
            <person name="Berlin A.M."/>
            <person name="Chapman S.B."/>
            <person name="Dewar J."/>
            <person name="Goldberg J."/>
            <person name="Griggs A."/>
            <person name="Gujja S."/>
            <person name="Hansen M."/>
            <person name="Howarth C."/>
            <person name="Imamovic A."/>
            <person name="Larimer J."/>
            <person name="McCowan C."/>
            <person name="Murphy C."/>
            <person name="Neiman D."/>
            <person name="Pearson M."/>
            <person name="Priest M."/>
            <person name="Roberts A."/>
            <person name="Saif S."/>
            <person name="Shea T."/>
            <person name="Sisk P."/>
            <person name="Sykes S."/>
            <person name="Wortman J."/>
            <person name="Nusbaum C."/>
            <person name="Birren B."/>
        </authorList>
    </citation>
    <scope>NUCLEOTIDE SEQUENCE [LARGE SCALE GENOMIC DNA]</scope>
    <source>
        <strain evidence="1 2">90A8</strain>
    </source>
</reference>
<dbReference type="InterPro" id="IPR010022">
    <property type="entry name" value="XkdX"/>
</dbReference>
<comment type="caution">
    <text evidence="1">The sequence shown here is derived from an EMBL/GenBank/DDBJ whole genome shotgun (WGS) entry which is preliminary data.</text>
</comment>